<comment type="caution">
    <text evidence="1">The sequence shown here is derived from an EMBL/GenBank/DDBJ whole genome shotgun (WGS) entry which is preliminary data.</text>
</comment>
<protein>
    <submittedName>
        <fullName evidence="1">Uncharacterized protein</fullName>
    </submittedName>
</protein>
<reference evidence="1 2" key="1">
    <citation type="journal article" date="2023" name="Sci. Data">
        <title>Genome assembly of the Korean intertidal mud-creeper Batillaria attramentaria.</title>
        <authorList>
            <person name="Patra A.K."/>
            <person name="Ho P.T."/>
            <person name="Jun S."/>
            <person name="Lee S.J."/>
            <person name="Kim Y."/>
            <person name="Won Y.J."/>
        </authorList>
    </citation>
    <scope>NUCLEOTIDE SEQUENCE [LARGE SCALE GENOMIC DNA]</scope>
    <source>
        <strain evidence="1">Wonlab-2016</strain>
    </source>
</reference>
<evidence type="ECO:0000313" key="1">
    <source>
        <dbReference type="EMBL" id="KAK7484450.1"/>
    </source>
</evidence>
<accession>A0ABD0KBG9</accession>
<proteinExistence type="predicted"/>
<gene>
    <name evidence="1" type="ORF">BaRGS_00024335</name>
</gene>
<evidence type="ECO:0000313" key="2">
    <source>
        <dbReference type="Proteomes" id="UP001519460"/>
    </source>
</evidence>
<name>A0ABD0KBG9_9CAEN</name>
<sequence length="72" mass="7688">MTTTGPPRQSLKARRLPVQTPDCLSLLNTLSLRAARAVTGVSPAGWTVASTMKDDPSAVFLFNSFRVPCPSV</sequence>
<organism evidence="1 2">
    <name type="scientific">Batillaria attramentaria</name>
    <dbReference type="NCBI Taxonomy" id="370345"/>
    <lineage>
        <taxon>Eukaryota</taxon>
        <taxon>Metazoa</taxon>
        <taxon>Spiralia</taxon>
        <taxon>Lophotrochozoa</taxon>
        <taxon>Mollusca</taxon>
        <taxon>Gastropoda</taxon>
        <taxon>Caenogastropoda</taxon>
        <taxon>Sorbeoconcha</taxon>
        <taxon>Cerithioidea</taxon>
        <taxon>Batillariidae</taxon>
        <taxon>Batillaria</taxon>
    </lineage>
</organism>
<dbReference type="AlphaFoldDB" id="A0ABD0KBG9"/>
<dbReference type="Proteomes" id="UP001519460">
    <property type="component" value="Unassembled WGS sequence"/>
</dbReference>
<dbReference type="EMBL" id="JACVVK020000210">
    <property type="protein sequence ID" value="KAK7484450.1"/>
    <property type="molecule type" value="Genomic_DNA"/>
</dbReference>
<keyword evidence="2" id="KW-1185">Reference proteome</keyword>